<evidence type="ECO:0000256" key="10">
    <source>
        <dbReference type="SAM" id="MobiDB-lite"/>
    </source>
</evidence>
<evidence type="ECO:0000313" key="14">
    <source>
        <dbReference type="Proteomes" id="UP001221898"/>
    </source>
</evidence>
<dbReference type="GO" id="GO:0046983">
    <property type="term" value="F:protein dimerization activity"/>
    <property type="evidence" value="ECO:0007669"/>
    <property type="project" value="InterPro"/>
</dbReference>
<feature type="region of interest" description="Disordered" evidence="10">
    <location>
        <begin position="24"/>
        <end position="68"/>
    </location>
</feature>
<dbReference type="GO" id="GO:0007219">
    <property type="term" value="P:Notch signaling pathway"/>
    <property type="evidence" value="ECO:0007669"/>
    <property type="project" value="UniProtKB-KW"/>
</dbReference>
<evidence type="ECO:0008006" key="15">
    <source>
        <dbReference type="Google" id="ProtNLM"/>
    </source>
</evidence>
<evidence type="ECO:0000256" key="4">
    <source>
        <dbReference type="ARBA" id="ARBA00022976"/>
    </source>
</evidence>
<comment type="similarity">
    <text evidence="9">Belongs to the HEY family.</text>
</comment>
<comment type="caution">
    <text evidence="13">The sequence shown here is derived from an EMBL/GenBank/DDBJ whole genome shotgun (WGS) entry which is preliminary data.</text>
</comment>
<protein>
    <recommendedName>
        <fullName evidence="15">Hairy/enhancer-of-split related with YRPW motif-like protein</fullName>
    </recommendedName>
</protein>
<evidence type="ECO:0000256" key="5">
    <source>
        <dbReference type="ARBA" id="ARBA00023015"/>
    </source>
</evidence>
<dbReference type="Pfam" id="PF00010">
    <property type="entry name" value="HLH"/>
    <property type="match status" value="1"/>
</dbReference>
<dbReference type="GO" id="GO:0032502">
    <property type="term" value="P:developmental process"/>
    <property type="evidence" value="ECO:0007669"/>
    <property type="project" value="UniProtKB-ARBA"/>
</dbReference>
<evidence type="ECO:0000256" key="1">
    <source>
        <dbReference type="ARBA" id="ARBA00004123"/>
    </source>
</evidence>
<feature type="compositionally biased region" description="Low complexity" evidence="10">
    <location>
        <begin position="412"/>
        <end position="421"/>
    </location>
</feature>
<evidence type="ECO:0000256" key="3">
    <source>
        <dbReference type="ARBA" id="ARBA00022491"/>
    </source>
</evidence>
<feature type="domain" description="Orange" evidence="12">
    <location>
        <begin position="266"/>
        <end position="298"/>
    </location>
</feature>
<evidence type="ECO:0000313" key="13">
    <source>
        <dbReference type="EMBL" id="KAJ8387489.1"/>
    </source>
</evidence>
<keyword evidence="5" id="KW-0805">Transcription regulation</keyword>
<dbReference type="Gene3D" id="4.10.280.10">
    <property type="entry name" value="Helix-loop-helix DNA-binding domain"/>
    <property type="match status" value="1"/>
</dbReference>
<dbReference type="GO" id="GO:0003677">
    <property type="term" value="F:DNA binding"/>
    <property type="evidence" value="ECO:0007669"/>
    <property type="project" value="UniProtKB-KW"/>
</dbReference>
<dbReference type="SUPFAM" id="SSF47459">
    <property type="entry name" value="HLH, helix-loop-helix DNA-binding domain"/>
    <property type="match status" value="1"/>
</dbReference>
<evidence type="ECO:0000256" key="8">
    <source>
        <dbReference type="ARBA" id="ARBA00023242"/>
    </source>
</evidence>
<keyword evidence="8" id="KW-0539">Nucleus</keyword>
<keyword evidence="7" id="KW-0804">Transcription</keyword>
<dbReference type="InterPro" id="IPR003650">
    <property type="entry name" value="Orange_dom"/>
</dbReference>
<keyword evidence="2" id="KW-0217">Developmental protein</keyword>
<dbReference type="GO" id="GO:0006355">
    <property type="term" value="P:regulation of DNA-templated transcription"/>
    <property type="evidence" value="ECO:0007669"/>
    <property type="project" value="InterPro"/>
</dbReference>
<keyword evidence="3" id="KW-0678">Repressor</keyword>
<dbReference type="FunFam" id="4.10.280.10:FF:000012">
    <property type="entry name" value="hairy/enhancer-of-split related with YRPW motif protein 1"/>
    <property type="match status" value="1"/>
</dbReference>
<dbReference type="Pfam" id="PF07527">
    <property type="entry name" value="Hairy_orange"/>
    <property type="match status" value="1"/>
</dbReference>
<dbReference type="AlphaFoldDB" id="A0AAD7RNL1"/>
<evidence type="ECO:0000259" key="11">
    <source>
        <dbReference type="PROSITE" id="PS50888"/>
    </source>
</evidence>
<keyword evidence="14" id="KW-1185">Reference proteome</keyword>
<dbReference type="SUPFAM" id="SSF158457">
    <property type="entry name" value="Orange domain-like"/>
    <property type="match status" value="1"/>
</dbReference>
<evidence type="ECO:0000256" key="9">
    <source>
        <dbReference type="ARBA" id="ARBA00038262"/>
    </source>
</evidence>
<comment type="subcellular location">
    <subcellularLocation>
        <location evidence="1">Nucleus</location>
    </subcellularLocation>
</comment>
<dbReference type="Gene3D" id="6.10.250.980">
    <property type="match status" value="1"/>
</dbReference>
<dbReference type="PANTHER" id="PTHR10985">
    <property type="entry name" value="BASIC HELIX-LOOP-HELIX TRANSCRIPTION FACTOR, HES-RELATED"/>
    <property type="match status" value="1"/>
</dbReference>
<dbReference type="EMBL" id="JAINUG010000210">
    <property type="protein sequence ID" value="KAJ8387489.1"/>
    <property type="molecule type" value="Genomic_DNA"/>
</dbReference>
<evidence type="ECO:0000259" key="12">
    <source>
        <dbReference type="PROSITE" id="PS51054"/>
    </source>
</evidence>
<organism evidence="13 14">
    <name type="scientific">Aldrovandia affinis</name>
    <dbReference type="NCBI Taxonomy" id="143900"/>
    <lineage>
        <taxon>Eukaryota</taxon>
        <taxon>Metazoa</taxon>
        <taxon>Chordata</taxon>
        <taxon>Craniata</taxon>
        <taxon>Vertebrata</taxon>
        <taxon>Euteleostomi</taxon>
        <taxon>Actinopterygii</taxon>
        <taxon>Neopterygii</taxon>
        <taxon>Teleostei</taxon>
        <taxon>Notacanthiformes</taxon>
        <taxon>Halosauridae</taxon>
        <taxon>Aldrovandia</taxon>
    </lineage>
</organism>
<dbReference type="SMART" id="SM00511">
    <property type="entry name" value="ORANGE"/>
    <property type="match status" value="1"/>
</dbReference>
<dbReference type="Proteomes" id="UP001221898">
    <property type="component" value="Unassembled WGS sequence"/>
</dbReference>
<keyword evidence="4" id="KW-0914">Notch signaling pathway</keyword>
<keyword evidence="6" id="KW-0238">DNA-binding</keyword>
<dbReference type="GO" id="GO:0005634">
    <property type="term" value="C:nucleus"/>
    <property type="evidence" value="ECO:0007669"/>
    <property type="project" value="UniProtKB-SubCell"/>
</dbReference>
<dbReference type="InterPro" id="IPR036638">
    <property type="entry name" value="HLH_DNA-bd_sf"/>
</dbReference>
<evidence type="ECO:0000256" key="2">
    <source>
        <dbReference type="ARBA" id="ARBA00022473"/>
    </source>
</evidence>
<dbReference type="InterPro" id="IPR050370">
    <property type="entry name" value="HES_HEY"/>
</dbReference>
<feature type="region of interest" description="Disordered" evidence="10">
    <location>
        <begin position="395"/>
        <end position="460"/>
    </location>
</feature>
<evidence type="ECO:0000256" key="7">
    <source>
        <dbReference type="ARBA" id="ARBA00023163"/>
    </source>
</evidence>
<gene>
    <name evidence="13" type="ORF">AAFF_G00155900</name>
</gene>
<feature type="compositionally biased region" description="Polar residues" evidence="10">
    <location>
        <begin position="434"/>
        <end position="448"/>
    </location>
</feature>
<feature type="domain" description="BHLH" evidence="11">
    <location>
        <begin position="189"/>
        <end position="244"/>
    </location>
</feature>
<sequence length="460" mass="48567">MKTLVSVATDNACLWPGEAYPSRLGPGTSESYRSRARVQGAGRSGRLAGHGWEGEGGSCSAGPDNSPSAGAWGSCHHGNLTGELPTVTVGPGAECRSNDELRWEATGGKSRRDHPAVPRAPFLLSPAFPSALPSVCRRGTRLGLAMKRPHDYSSPDTDVEELIDVGQEDGYCSPVTGSMSPGSTSQILARKKRRGIIEKRRRDRINHSLSELRRLVPSAFEKQGSSKLEKAEILQMTVDHLKLLHAMGGKGYFDARALAVDYRTLGFRECVGEVVRYLSSLEGLEAPDPIGARLVSHLSHCASELDPLMQSQAALSFAPWPWATFPHLPTPPPTSSGPFPGASRRDIPPHAAALLAAYPSPALRAAPIGCLPASQQAAVLSPALASVRRVPSLPSPIHRLSQPSPEGHGAQPLLAAPPSSATSQVSFRPFAPLGSTSAQRGGTGNPSKAAQPWGTEVGAF</sequence>
<proteinExistence type="inferred from homology"/>
<dbReference type="SMART" id="SM00353">
    <property type="entry name" value="HLH"/>
    <property type="match status" value="1"/>
</dbReference>
<name>A0AAD7RNL1_9TELE</name>
<dbReference type="PROSITE" id="PS51054">
    <property type="entry name" value="ORANGE"/>
    <property type="match status" value="1"/>
</dbReference>
<accession>A0AAD7RNL1</accession>
<dbReference type="PROSITE" id="PS50888">
    <property type="entry name" value="BHLH"/>
    <property type="match status" value="1"/>
</dbReference>
<dbReference type="InterPro" id="IPR011598">
    <property type="entry name" value="bHLH_dom"/>
</dbReference>
<reference evidence="13" key="1">
    <citation type="journal article" date="2023" name="Science">
        <title>Genome structures resolve the early diversification of teleost fishes.</title>
        <authorList>
            <person name="Parey E."/>
            <person name="Louis A."/>
            <person name="Montfort J."/>
            <person name="Bouchez O."/>
            <person name="Roques C."/>
            <person name="Iampietro C."/>
            <person name="Lluch J."/>
            <person name="Castinel A."/>
            <person name="Donnadieu C."/>
            <person name="Desvignes T."/>
            <person name="Floi Bucao C."/>
            <person name="Jouanno E."/>
            <person name="Wen M."/>
            <person name="Mejri S."/>
            <person name="Dirks R."/>
            <person name="Jansen H."/>
            <person name="Henkel C."/>
            <person name="Chen W.J."/>
            <person name="Zahm M."/>
            <person name="Cabau C."/>
            <person name="Klopp C."/>
            <person name="Thompson A.W."/>
            <person name="Robinson-Rechavi M."/>
            <person name="Braasch I."/>
            <person name="Lecointre G."/>
            <person name="Bobe J."/>
            <person name="Postlethwait J.H."/>
            <person name="Berthelot C."/>
            <person name="Roest Crollius H."/>
            <person name="Guiguen Y."/>
        </authorList>
    </citation>
    <scope>NUCLEOTIDE SEQUENCE</scope>
    <source>
        <strain evidence="13">NC1722</strain>
    </source>
</reference>
<evidence type="ECO:0000256" key="6">
    <source>
        <dbReference type="ARBA" id="ARBA00023125"/>
    </source>
</evidence>